<reference evidence="3" key="1">
    <citation type="journal article" date="2021" name="PeerJ">
        <title>Extensive microbial diversity within the chicken gut microbiome revealed by metagenomics and culture.</title>
        <authorList>
            <person name="Gilroy R."/>
            <person name="Ravi A."/>
            <person name="Getino M."/>
            <person name="Pursley I."/>
            <person name="Horton D.L."/>
            <person name="Alikhan N.F."/>
            <person name="Baker D."/>
            <person name="Gharbi K."/>
            <person name="Hall N."/>
            <person name="Watson M."/>
            <person name="Adriaenssens E.M."/>
            <person name="Foster-Nyarko E."/>
            <person name="Jarju S."/>
            <person name="Secka A."/>
            <person name="Antonio M."/>
            <person name="Oren A."/>
            <person name="Chaudhuri R.R."/>
            <person name="La Ragione R."/>
            <person name="Hildebrand F."/>
            <person name="Pallen M.J."/>
        </authorList>
    </citation>
    <scope>NUCLEOTIDE SEQUENCE</scope>
    <source>
        <strain evidence="3">421</strain>
    </source>
</reference>
<keyword evidence="1" id="KW-0472">Membrane</keyword>
<accession>A0A9D1UGH2</accession>
<feature type="domain" description="PEGA" evidence="2">
    <location>
        <begin position="231"/>
        <end position="267"/>
    </location>
</feature>
<proteinExistence type="predicted"/>
<evidence type="ECO:0000256" key="1">
    <source>
        <dbReference type="SAM" id="Phobius"/>
    </source>
</evidence>
<evidence type="ECO:0000259" key="2">
    <source>
        <dbReference type="Pfam" id="PF08308"/>
    </source>
</evidence>
<name>A0A9D1UGH2_9FIRM</name>
<dbReference type="AlphaFoldDB" id="A0A9D1UGH2"/>
<feature type="transmembrane region" description="Helical" evidence="1">
    <location>
        <begin position="40"/>
        <end position="64"/>
    </location>
</feature>
<dbReference type="InterPro" id="IPR013229">
    <property type="entry name" value="PEGA"/>
</dbReference>
<sequence>MKNNRIDFEAFEAEKHRPEKAENGTGKAIKRGGNKKKLRIIIAVICAVLLLLIAAVAAAIYPILSTRHNPDRFIEAYVQCVTSKDWNTAYRFLPSLDSPFITQEGFVQLMSESSAETLFAGGNVQSYVIEREKEKGNKIYYCIDYVDGNGEWNTEYVAVKTVKDGIWKYDDYRIVPGEKLMCSAEIYTPAGARLFLDGTEIENKSSLTETDPKTGKEVTACVFSTDYMFCTEHQIKVQCEGFEDYEETVQIDAQNNTVNITLTMSEEQYNTLFERAKKAVEAAYDYAGGGEAGIDESELSAGFAGERVEELYSEIKSTEYADNKYLTVSDFSITSAESDTESGGTEVSYNSAGACYVNFEFNYTYTLSNSFDGASEKRSDTGRAGVKFVYENAKWVVDDIAVRAIF</sequence>
<gene>
    <name evidence="3" type="ORF">IAA48_08350</name>
</gene>
<dbReference type="Proteomes" id="UP000824205">
    <property type="component" value="Unassembled WGS sequence"/>
</dbReference>
<evidence type="ECO:0000313" key="4">
    <source>
        <dbReference type="Proteomes" id="UP000824205"/>
    </source>
</evidence>
<reference evidence="3" key="2">
    <citation type="submission" date="2021-04" db="EMBL/GenBank/DDBJ databases">
        <authorList>
            <person name="Gilroy R."/>
        </authorList>
    </citation>
    <scope>NUCLEOTIDE SEQUENCE</scope>
    <source>
        <strain evidence="3">421</strain>
    </source>
</reference>
<dbReference type="Pfam" id="PF08308">
    <property type="entry name" value="PEGA"/>
    <property type="match status" value="1"/>
</dbReference>
<keyword evidence="1" id="KW-1133">Transmembrane helix</keyword>
<evidence type="ECO:0000313" key="3">
    <source>
        <dbReference type="EMBL" id="HIW86488.1"/>
    </source>
</evidence>
<comment type="caution">
    <text evidence="3">The sequence shown here is derived from an EMBL/GenBank/DDBJ whole genome shotgun (WGS) entry which is preliminary data.</text>
</comment>
<dbReference type="EMBL" id="DXGE01000034">
    <property type="protein sequence ID" value="HIW86488.1"/>
    <property type="molecule type" value="Genomic_DNA"/>
</dbReference>
<protein>
    <submittedName>
        <fullName evidence="3">PEGA domain-containing protein</fullName>
    </submittedName>
</protein>
<organism evidence="3 4">
    <name type="scientific">Candidatus Eubacterium faecipullorum</name>
    <dbReference type="NCBI Taxonomy" id="2838571"/>
    <lineage>
        <taxon>Bacteria</taxon>
        <taxon>Bacillati</taxon>
        <taxon>Bacillota</taxon>
        <taxon>Clostridia</taxon>
        <taxon>Eubacteriales</taxon>
        <taxon>Eubacteriaceae</taxon>
        <taxon>Eubacterium</taxon>
    </lineage>
</organism>
<keyword evidence="1" id="KW-0812">Transmembrane</keyword>